<reference evidence="2" key="1">
    <citation type="submission" date="2016-09" db="EMBL/GenBank/DDBJ databases">
        <title>Genome Sequence of Bathymodiolus thermophilus sulfur-oxidizing gill endosymbiont.</title>
        <authorList>
            <person name="Ponnudurai R."/>
            <person name="Kleiner M."/>
            <person name="Sayavedra L."/>
            <person name="Thuermer A."/>
            <person name="Felbeck H."/>
            <person name="Schlueter R."/>
            <person name="Schweder T."/>
            <person name="Markert S."/>
        </authorList>
    </citation>
    <scope>NUCLEOTIDE SEQUENCE [LARGE SCALE GENOMIC DNA]</scope>
    <source>
        <strain evidence="2">BAT/CrabSpa'14</strain>
    </source>
</reference>
<protein>
    <recommendedName>
        <fullName evidence="3">DUF4238 domain-containing protein</fullName>
    </recommendedName>
</protein>
<comment type="caution">
    <text evidence="1">The sequence shown here is derived from an EMBL/GenBank/DDBJ whole genome shotgun (WGS) entry which is preliminary data.</text>
</comment>
<gene>
    <name evidence="1" type="ORF">BGC33_14885</name>
</gene>
<name>A0A1J5TX71_9GAMM</name>
<evidence type="ECO:0008006" key="3">
    <source>
        <dbReference type="Google" id="ProtNLM"/>
    </source>
</evidence>
<evidence type="ECO:0000313" key="1">
    <source>
        <dbReference type="EMBL" id="OIR24812.1"/>
    </source>
</evidence>
<dbReference type="RefSeq" id="WP_071564111.1">
    <property type="nucleotide sequence ID" value="NZ_MIQH01000508.1"/>
</dbReference>
<dbReference type="AlphaFoldDB" id="A0A1J5TX71"/>
<dbReference type="OrthoDB" id="9148269at2"/>
<evidence type="ECO:0000313" key="2">
    <source>
        <dbReference type="Proteomes" id="UP000182798"/>
    </source>
</evidence>
<dbReference type="Proteomes" id="UP000182798">
    <property type="component" value="Unassembled WGS sequence"/>
</dbReference>
<sequence>MTARHHHYLSQCYLKGFTKGGSKKSKLQVFDLRGKKIFETIPRNVGGIRDFNRIDIKGRDQNEIEKSLATFEGKAASALRKLEETHEFEGDTKDLILNLIALLAVRSPEMREHWGVSLAKIVDQIMGLSLATKECWESQIKQVKESGKDINENVSYEEVRKFHESKKYAITVSREHHIRMEFVGVEAILPLLHARNWLLVKSTDETGPFITTNNPVNLVWKEPDKIPLFCRNSPGYGMNETQVYFPVSKNLGLVGEFDIKERVLEGNVELIAALNSKLLMFSCKQIYAPKTKFKFRWENGEIRSGNEFFQCMKP</sequence>
<dbReference type="InterPro" id="IPR025332">
    <property type="entry name" value="DUF4238"/>
</dbReference>
<dbReference type="Pfam" id="PF14022">
    <property type="entry name" value="DUF4238"/>
    <property type="match status" value="1"/>
</dbReference>
<organism evidence="1 2">
    <name type="scientific">Bathymodiolus thermophilus thioautotrophic gill symbiont</name>
    <dbReference type="NCBI Taxonomy" id="2360"/>
    <lineage>
        <taxon>Bacteria</taxon>
        <taxon>Pseudomonadati</taxon>
        <taxon>Pseudomonadota</taxon>
        <taxon>Gammaproteobacteria</taxon>
        <taxon>sulfur-oxidizing symbionts</taxon>
    </lineage>
</organism>
<dbReference type="EMBL" id="MIQH01000508">
    <property type="protein sequence ID" value="OIR24812.1"/>
    <property type="molecule type" value="Genomic_DNA"/>
</dbReference>
<accession>A0A1J5TX71</accession>
<proteinExistence type="predicted"/>